<dbReference type="InterPro" id="IPR001638">
    <property type="entry name" value="Solute-binding_3/MltF_N"/>
</dbReference>
<dbReference type="EMBL" id="JBHUFL010000001">
    <property type="protein sequence ID" value="MFD1833730.1"/>
    <property type="molecule type" value="Genomic_DNA"/>
</dbReference>
<evidence type="ECO:0000313" key="6">
    <source>
        <dbReference type="EMBL" id="MFD1833730.1"/>
    </source>
</evidence>
<dbReference type="RefSeq" id="WP_137771245.1">
    <property type="nucleotide sequence ID" value="NZ_BAAAIS010000001.1"/>
</dbReference>
<feature type="signal peptide" evidence="4">
    <location>
        <begin position="1"/>
        <end position="22"/>
    </location>
</feature>
<comment type="caution">
    <text evidence="6">The sequence shown here is derived from an EMBL/GenBank/DDBJ whole genome shotgun (WGS) entry which is preliminary data.</text>
</comment>
<dbReference type="PANTHER" id="PTHR30085">
    <property type="entry name" value="AMINO ACID ABC TRANSPORTER PERMEASE"/>
    <property type="match status" value="1"/>
</dbReference>
<protein>
    <submittedName>
        <fullName evidence="6">Glutamate ABC transporter substrate-binding protein</fullName>
    </submittedName>
</protein>
<evidence type="ECO:0000313" key="7">
    <source>
        <dbReference type="Proteomes" id="UP001597280"/>
    </source>
</evidence>
<sequence length="291" mass="30612">MTTSRRLLLTGGAGLAAAIALAACGGSSSDEPAVAEDATFADGSTMKKLADAGKITIGTKFDQPLFGQAGPDGTPAGFDVEIGTLIAAALGIEKKSIEWVETVSANREPFIENGKVDLVVATYTINDTRKEVVDFAGPYYVAGQALMVTKDNEDITGEDTLEGKKVASVEGSTPAQYMTDNHPEAELSTFDTYSNCVTALTNGQVDAVTTDNVILAGFVAANKEELKLVGDGATFTEEPYGIGLKKGDDDFRTFVNDTLQAAYDDGSWAKAWEETAGAVLPTPDPPEIDRY</sequence>
<accession>A0ABW4PU94</accession>
<gene>
    <name evidence="6" type="ORF">ACFSDA_01460</name>
</gene>
<dbReference type="CDD" id="cd13690">
    <property type="entry name" value="PBP2_GluB"/>
    <property type="match status" value="1"/>
</dbReference>
<dbReference type="PANTHER" id="PTHR30085:SF6">
    <property type="entry name" value="ABC TRANSPORTER GLUTAMINE-BINDING PROTEIN GLNH"/>
    <property type="match status" value="1"/>
</dbReference>
<feature type="domain" description="Solute-binding protein family 3/N-terminal" evidence="5">
    <location>
        <begin position="54"/>
        <end position="279"/>
    </location>
</feature>
<evidence type="ECO:0000256" key="1">
    <source>
        <dbReference type="ARBA" id="ARBA00010333"/>
    </source>
</evidence>
<evidence type="ECO:0000256" key="3">
    <source>
        <dbReference type="ARBA" id="ARBA00022729"/>
    </source>
</evidence>
<dbReference type="InterPro" id="IPR006311">
    <property type="entry name" value="TAT_signal"/>
</dbReference>
<reference evidence="7" key="1">
    <citation type="journal article" date="2019" name="Int. J. Syst. Evol. Microbiol.">
        <title>The Global Catalogue of Microorganisms (GCM) 10K type strain sequencing project: providing services to taxonomists for standard genome sequencing and annotation.</title>
        <authorList>
            <consortium name="The Broad Institute Genomics Platform"/>
            <consortium name="The Broad Institute Genome Sequencing Center for Infectious Disease"/>
            <person name="Wu L."/>
            <person name="Ma J."/>
        </authorList>
    </citation>
    <scope>NUCLEOTIDE SEQUENCE [LARGE SCALE GENOMIC DNA]</scope>
    <source>
        <strain evidence="7">JCM 11650</strain>
    </source>
</reference>
<dbReference type="PROSITE" id="PS51257">
    <property type="entry name" value="PROKAR_LIPOPROTEIN"/>
    <property type="match status" value="1"/>
</dbReference>
<dbReference type="Proteomes" id="UP001597280">
    <property type="component" value="Unassembled WGS sequence"/>
</dbReference>
<dbReference type="InterPro" id="IPR051455">
    <property type="entry name" value="Bact_solute-bind_prot3"/>
</dbReference>
<dbReference type="SUPFAM" id="SSF53850">
    <property type="entry name" value="Periplasmic binding protein-like II"/>
    <property type="match status" value="1"/>
</dbReference>
<name>A0ABW4PU94_9MICO</name>
<comment type="similarity">
    <text evidence="1">Belongs to the bacterial solute-binding protein 3 family.</text>
</comment>
<keyword evidence="7" id="KW-1185">Reference proteome</keyword>
<keyword evidence="3 4" id="KW-0732">Signal</keyword>
<feature type="chain" id="PRO_5046991146" evidence="4">
    <location>
        <begin position="23"/>
        <end position="291"/>
    </location>
</feature>
<evidence type="ECO:0000256" key="2">
    <source>
        <dbReference type="ARBA" id="ARBA00022448"/>
    </source>
</evidence>
<dbReference type="PROSITE" id="PS51318">
    <property type="entry name" value="TAT"/>
    <property type="match status" value="1"/>
</dbReference>
<dbReference type="Pfam" id="PF00497">
    <property type="entry name" value="SBP_bac_3"/>
    <property type="match status" value="1"/>
</dbReference>
<proteinExistence type="inferred from homology"/>
<keyword evidence="2" id="KW-0813">Transport</keyword>
<evidence type="ECO:0000259" key="5">
    <source>
        <dbReference type="SMART" id="SM00062"/>
    </source>
</evidence>
<dbReference type="Gene3D" id="3.40.190.10">
    <property type="entry name" value="Periplasmic binding protein-like II"/>
    <property type="match status" value="2"/>
</dbReference>
<organism evidence="6 7">
    <name type="scientific">Brachybacterium rhamnosum</name>
    <dbReference type="NCBI Taxonomy" id="173361"/>
    <lineage>
        <taxon>Bacteria</taxon>
        <taxon>Bacillati</taxon>
        <taxon>Actinomycetota</taxon>
        <taxon>Actinomycetes</taxon>
        <taxon>Micrococcales</taxon>
        <taxon>Dermabacteraceae</taxon>
        <taxon>Brachybacterium</taxon>
    </lineage>
</organism>
<dbReference type="SMART" id="SM00062">
    <property type="entry name" value="PBPb"/>
    <property type="match status" value="1"/>
</dbReference>
<evidence type="ECO:0000256" key="4">
    <source>
        <dbReference type="SAM" id="SignalP"/>
    </source>
</evidence>